<reference evidence="1 2" key="1">
    <citation type="submission" date="2020-08" db="EMBL/GenBank/DDBJ databases">
        <title>Genomic Encyclopedia of Type Strains, Phase III (KMG-III): the genomes of soil and plant-associated and newly described type strains.</title>
        <authorList>
            <person name="Whitman W."/>
        </authorList>
    </citation>
    <scope>NUCLEOTIDE SEQUENCE [LARGE SCALE GENOMIC DNA]</scope>
    <source>
        <strain evidence="1 2">CECT 3303</strain>
    </source>
</reference>
<name>A0A841D861_PLAVE</name>
<dbReference type="RefSeq" id="WP_184944221.1">
    <property type="nucleotide sequence ID" value="NZ_BAAAWZ010000001.1"/>
</dbReference>
<proteinExistence type="predicted"/>
<organism evidence="1 2">
    <name type="scientific">Planomonospora venezuelensis</name>
    <dbReference type="NCBI Taxonomy" id="1999"/>
    <lineage>
        <taxon>Bacteria</taxon>
        <taxon>Bacillati</taxon>
        <taxon>Actinomycetota</taxon>
        <taxon>Actinomycetes</taxon>
        <taxon>Streptosporangiales</taxon>
        <taxon>Streptosporangiaceae</taxon>
        <taxon>Planomonospora</taxon>
    </lineage>
</organism>
<dbReference type="AlphaFoldDB" id="A0A841D861"/>
<accession>A0A841D861</accession>
<evidence type="ECO:0000313" key="1">
    <source>
        <dbReference type="EMBL" id="MBB5965083.1"/>
    </source>
</evidence>
<protein>
    <submittedName>
        <fullName evidence="1">Uncharacterized protein</fullName>
    </submittedName>
</protein>
<evidence type="ECO:0000313" key="2">
    <source>
        <dbReference type="Proteomes" id="UP000562352"/>
    </source>
</evidence>
<dbReference type="Proteomes" id="UP000562352">
    <property type="component" value="Unassembled WGS sequence"/>
</dbReference>
<sequence length="110" mass="12829">MSYLDITRIERLIRAERARQLVKFGPQNHPDRDPLENNYAEGVEYGFRAQRWKEINAQRAKDGRTAWDGILLEEVYEALAEKDPAKLREELVQVAAVCCTWIEAIDRRPS</sequence>
<dbReference type="EMBL" id="JACHJJ010000015">
    <property type="protein sequence ID" value="MBB5965083.1"/>
    <property type="molecule type" value="Genomic_DNA"/>
</dbReference>
<gene>
    <name evidence="1" type="ORF">FHS22_004369</name>
</gene>
<comment type="caution">
    <text evidence="1">The sequence shown here is derived from an EMBL/GenBank/DDBJ whole genome shotgun (WGS) entry which is preliminary data.</text>
</comment>
<keyword evidence="2" id="KW-1185">Reference proteome</keyword>